<dbReference type="PANTHER" id="PTHR43711:SF1">
    <property type="entry name" value="HISTIDINE KINASE 1"/>
    <property type="match status" value="1"/>
</dbReference>
<dbReference type="InterPro" id="IPR035965">
    <property type="entry name" value="PAS-like_dom_sf"/>
</dbReference>
<dbReference type="InterPro" id="IPR005467">
    <property type="entry name" value="His_kinase_dom"/>
</dbReference>
<dbReference type="SUPFAM" id="SSF55874">
    <property type="entry name" value="ATPase domain of HSP90 chaperone/DNA topoisomerase II/histidine kinase"/>
    <property type="match status" value="1"/>
</dbReference>
<dbReference type="Pfam" id="PF02518">
    <property type="entry name" value="HATPase_c"/>
    <property type="match status" value="1"/>
</dbReference>
<comment type="subcellular location">
    <subcellularLocation>
        <location evidence="2">Cell membrane</location>
    </subcellularLocation>
</comment>
<dbReference type="SUPFAM" id="SSF55785">
    <property type="entry name" value="PYP-like sensor domain (PAS domain)"/>
    <property type="match status" value="1"/>
</dbReference>
<dbReference type="PANTHER" id="PTHR43711">
    <property type="entry name" value="TWO-COMPONENT HISTIDINE KINASE"/>
    <property type="match status" value="1"/>
</dbReference>
<dbReference type="Proteomes" id="UP000483802">
    <property type="component" value="Unassembled WGS sequence"/>
</dbReference>
<evidence type="ECO:0000256" key="2">
    <source>
        <dbReference type="ARBA" id="ARBA00004236"/>
    </source>
</evidence>
<feature type="domain" description="Histidine kinase" evidence="9">
    <location>
        <begin position="155"/>
        <end position="402"/>
    </location>
</feature>
<dbReference type="Gene3D" id="3.30.450.20">
    <property type="entry name" value="PAS domain"/>
    <property type="match status" value="1"/>
</dbReference>
<name>A0A6L6WSD1_9ACTN</name>
<dbReference type="GO" id="GO:0000155">
    <property type="term" value="F:phosphorelay sensor kinase activity"/>
    <property type="evidence" value="ECO:0007669"/>
    <property type="project" value="InterPro"/>
</dbReference>
<comment type="caution">
    <text evidence="10">The sequence shown here is derived from an EMBL/GenBank/DDBJ whole genome shotgun (WGS) entry which is preliminary data.</text>
</comment>
<dbReference type="InterPro" id="IPR050736">
    <property type="entry name" value="Sensor_HK_Regulatory"/>
</dbReference>
<dbReference type="Gene3D" id="3.30.565.10">
    <property type="entry name" value="Histidine kinase-like ATPase, C-terminal domain"/>
    <property type="match status" value="1"/>
</dbReference>
<evidence type="ECO:0000256" key="3">
    <source>
        <dbReference type="ARBA" id="ARBA00012438"/>
    </source>
</evidence>
<dbReference type="InterPro" id="IPR003594">
    <property type="entry name" value="HATPase_dom"/>
</dbReference>
<keyword evidence="6" id="KW-0418">Kinase</keyword>
<dbReference type="Gene3D" id="1.10.287.130">
    <property type="match status" value="1"/>
</dbReference>
<keyword evidence="5" id="KW-0808">Transferase</keyword>
<gene>
    <name evidence="10" type="ORF">GPA10_06575</name>
</gene>
<dbReference type="PRINTS" id="PR00344">
    <property type="entry name" value="BCTRLSENSOR"/>
</dbReference>
<evidence type="ECO:0000256" key="6">
    <source>
        <dbReference type="ARBA" id="ARBA00022777"/>
    </source>
</evidence>
<dbReference type="CDD" id="cd00082">
    <property type="entry name" value="HisKA"/>
    <property type="match status" value="1"/>
</dbReference>
<dbReference type="EC" id="2.7.13.3" evidence="3"/>
<evidence type="ECO:0000256" key="5">
    <source>
        <dbReference type="ARBA" id="ARBA00022679"/>
    </source>
</evidence>
<dbReference type="GO" id="GO:0005886">
    <property type="term" value="C:plasma membrane"/>
    <property type="evidence" value="ECO:0007669"/>
    <property type="project" value="UniProtKB-SubCell"/>
</dbReference>
<keyword evidence="7" id="KW-0902">Two-component regulatory system</keyword>
<keyword evidence="4" id="KW-0597">Phosphoprotein</keyword>
<comment type="catalytic activity">
    <reaction evidence="1">
        <text>ATP + protein L-histidine = ADP + protein N-phospho-L-histidine.</text>
        <dbReference type="EC" id="2.7.13.3"/>
    </reaction>
</comment>
<dbReference type="SMART" id="SM00387">
    <property type="entry name" value="HATPase_c"/>
    <property type="match status" value="1"/>
</dbReference>
<dbReference type="InterPro" id="IPR004358">
    <property type="entry name" value="Sig_transdc_His_kin-like_C"/>
</dbReference>
<dbReference type="AlphaFoldDB" id="A0A6L6WSD1"/>
<evidence type="ECO:0000256" key="1">
    <source>
        <dbReference type="ARBA" id="ARBA00000085"/>
    </source>
</evidence>
<evidence type="ECO:0000256" key="4">
    <source>
        <dbReference type="ARBA" id="ARBA00022553"/>
    </source>
</evidence>
<evidence type="ECO:0000313" key="10">
    <source>
        <dbReference type="EMBL" id="MVO84448.1"/>
    </source>
</evidence>
<dbReference type="Pfam" id="PF00512">
    <property type="entry name" value="HisKA"/>
    <property type="match status" value="1"/>
</dbReference>
<dbReference type="InterPro" id="IPR036890">
    <property type="entry name" value="HATPase_C_sf"/>
</dbReference>
<dbReference type="RefSeq" id="WP_157164582.1">
    <property type="nucleotide sequence ID" value="NZ_WPNZ01000002.1"/>
</dbReference>
<dbReference type="InterPro" id="IPR003661">
    <property type="entry name" value="HisK_dim/P_dom"/>
</dbReference>
<evidence type="ECO:0000256" key="7">
    <source>
        <dbReference type="ARBA" id="ARBA00023012"/>
    </source>
</evidence>
<organism evidence="10 11">
    <name type="scientific">Streptomyces typhae</name>
    <dbReference type="NCBI Taxonomy" id="2681492"/>
    <lineage>
        <taxon>Bacteria</taxon>
        <taxon>Bacillati</taxon>
        <taxon>Actinomycetota</taxon>
        <taxon>Actinomycetes</taxon>
        <taxon>Kitasatosporales</taxon>
        <taxon>Streptomycetaceae</taxon>
        <taxon>Streptomyces</taxon>
    </lineage>
</organism>
<dbReference type="Pfam" id="PF08448">
    <property type="entry name" value="PAS_4"/>
    <property type="match status" value="1"/>
</dbReference>
<dbReference type="SUPFAM" id="SSF47384">
    <property type="entry name" value="Homodimeric domain of signal transducing histidine kinase"/>
    <property type="match status" value="1"/>
</dbReference>
<protein>
    <recommendedName>
        <fullName evidence="3">histidine kinase</fullName>
        <ecNumber evidence="3">2.7.13.3</ecNumber>
    </recommendedName>
</protein>
<feature type="region of interest" description="Disordered" evidence="8">
    <location>
        <begin position="397"/>
        <end position="432"/>
    </location>
</feature>
<evidence type="ECO:0000313" key="11">
    <source>
        <dbReference type="Proteomes" id="UP000483802"/>
    </source>
</evidence>
<dbReference type="InterPro" id="IPR036097">
    <property type="entry name" value="HisK_dim/P_sf"/>
</dbReference>
<dbReference type="InterPro" id="IPR013656">
    <property type="entry name" value="PAS_4"/>
</dbReference>
<dbReference type="SMART" id="SM00388">
    <property type="entry name" value="HisKA"/>
    <property type="match status" value="1"/>
</dbReference>
<evidence type="ECO:0000259" key="9">
    <source>
        <dbReference type="PROSITE" id="PS50109"/>
    </source>
</evidence>
<reference evidence="10 11" key="1">
    <citation type="submission" date="2019-11" db="EMBL/GenBank/DDBJ databases">
        <title>Streptomyces typhae sp. nov., a novel endophytic actinomycete isolated from the root of cattail pollen (Typha angustifolia L.).</title>
        <authorList>
            <person name="Peng C."/>
        </authorList>
    </citation>
    <scope>NUCLEOTIDE SEQUENCE [LARGE SCALE GENOMIC DNA]</scope>
    <source>
        <strain evidence="11">p1417</strain>
    </source>
</reference>
<evidence type="ECO:0000256" key="8">
    <source>
        <dbReference type="SAM" id="MobiDB-lite"/>
    </source>
</evidence>
<accession>A0A6L6WSD1</accession>
<dbReference type="PROSITE" id="PS50109">
    <property type="entry name" value="HIS_KIN"/>
    <property type="match status" value="1"/>
</dbReference>
<sequence length="432" mass="45135">MTAAPRGLHTPVTEAVLRAIPLGALLVGDDGRVVAANPQFATVCGIDGAGIDLSAGASAEPVAEAVLRLLPEAATADPEAARTLRGQFVRKAEVRLRDGRVLRRSRQPIDADGSRLGVLWLVEDVTGQHRYEDDLHRHIDSLAALARDRAEFAARTSHELRTPLATVLTFCELLADPAAAPLTGAQREYVDTVRRAARRMQDMADGLLHRYAQAASGAPPAYAPLDPGPLLDRLVADTTPRATRRGVFVSLDLPAERPPLRADADQLEGALAALLDNAVKFTPAGGIVSVTARPCEHLSREGAVGAVGADGAVVADGAPGSPAGPGWEFTVRDDGIGVPEELHEEVFTEFVRAPNARRGPYPGTGLGLSVVRDAVRLHAGTVALHGAEGRGTTVVVRLPADGPPGSGEPKGRAGRAGSSREDRAGQPGSRPV</sequence>
<dbReference type="EMBL" id="WPNZ01000002">
    <property type="protein sequence ID" value="MVO84448.1"/>
    <property type="molecule type" value="Genomic_DNA"/>
</dbReference>
<proteinExistence type="predicted"/>
<keyword evidence="11" id="KW-1185">Reference proteome</keyword>